<reference evidence="1" key="1">
    <citation type="submission" date="2022-07" db="EMBL/GenBank/DDBJ databases">
        <title>Phylogenomic reconstructions and comparative analyses of Kickxellomycotina fungi.</title>
        <authorList>
            <person name="Reynolds N.K."/>
            <person name="Stajich J.E."/>
            <person name="Barry K."/>
            <person name="Grigoriev I.V."/>
            <person name="Crous P."/>
            <person name="Smith M.E."/>
        </authorList>
    </citation>
    <scope>NUCLEOTIDE SEQUENCE</scope>
    <source>
        <strain evidence="1">BCRC 34780</strain>
    </source>
</reference>
<evidence type="ECO:0000313" key="1">
    <source>
        <dbReference type="EMBL" id="KAJ2790596.1"/>
    </source>
</evidence>
<feature type="non-terminal residue" evidence="1">
    <location>
        <position position="1"/>
    </location>
</feature>
<dbReference type="Proteomes" id="UP001140087">
    <property type="component" value="Unassembled WGS sequence"/>
</dbReference>
<organism evidence="1 2">
    <name type="scientific">Coemansia helicoidea</name>
    <dbReference type="NCBI Taxonomy" id="1286919"/>
    <lineage>
        <taxon>Eukaryota</taxon>
        <taxon>Fungi</taxon>
        <taxon>Fungi incertae sedis</taxon>
        <taxon>Zoopagomycota</taxon>
        <taxon>Kickxellomycotina</taxon>
        <taxon>Kickxellomycetes</taxon>
        <taxon>Kickxellales</taxon>
        <taxon>Kickxellaceae</taxon>
        <taxon>Coemansia</taxon>
    </lineage>
</organism>
<name>A0ACC1KIV7_9FUNG</name>
<evidence type="ECO:0000313" key="2">
    <source>
        <dbReference type="Proteomes" id="UP001140087"/>
    </source>
</evidence>
<dbReference type="EMBL" id="JANBUN010003481">
    <property type="protein sequence ID" value="KAJ2790596.1"/>
    <property type="molecule type" value="Genomic_DNA"/>
</dbReference>
<comment type="caution">
    <text evidence="1">The sequence shown here is derived from an EMBL/GenBank/DDBJ whole genome shotgun (WGS) entry which is preliminary data.</text>
</comment>
<protein>
    <submittedName>
        <fullName evidence="1">Uncharacterized protein</fullName>
    </submittedName>
</protein>
<sequence length="398" mass="45512">GSFEGSVESEGDSAGSVSGVRRTWLFFVRFMTWMVPSRVIACCGKRRRKDEQVAWREKLTLCMLIFWSCAFVIFWICGLGLILCPHQNVYSIEELGGHNSAKDALIAIRGEVFNIKDFTHMNINSKYIVDHNYLGHDLSTLFPLQLSFVCPFSGMDPSLATQDKPVLYSDTYFHDHRWWRDQDNKGYNYYQYRLMRIMRQNYAQGSIAVDPDIVRQQAAGTAKGTDSGRNLARCIINGEVFDLTEYIASNGAPFVVVPDGQSNSSSFNRQFLDSNVVNMFEEKRGQDITQIWNDYFGTNRNMRNLHYQCLRGAFYVGKVDQRKSSRCYAANYLLLAGSIVLVATIFFKFLAALQLSSRREPEPGDRFVLMNVPCYTEGEESLKSTIDSMAKTKYDDKR</sequence>
<feature type="non-terminal residue" evidence="1">
    <location>
        <position position="398"/>
    </location>
</feature>
<gene>
    <name evidence="1" type="ORF">H4R21_006479</name>
</gene>
<keyword evidence="2" id="KW-1185">Reference proteome</keyword>
<proteinExistence type="predicted"/>
<accession>A0ACC1KIV7</accession>